<evidence type="ECO:0000313" key="4">
    <source>
        <dbReference type="Proteomes" id="UP001151760"/>
    </source>
</evidence>
<keyword evidence="1" id="KW-0175">Coiled coil</keyword>
<sequence>MKLETKISLKEFHISHASGSGNRVDILSKVPDEQQQTGSGINKGVGDKPEVPDVPKYKSESKEESWTFSQGEDEEEDEEHDNDQEKEKEEEKADDDDDDVTSYQKVSTPPDYELTEEDENQQDNDTIGEEQGDEDNGELYGDLNINLSRSDVEMKDAQTNPETKEAHVTLTTEPPVVQLQSSSASSDLVAKFINPSPDIGIDSILNPNAAVSVTPSSATIIPQTPIPIIQPQQQTHDSTTTTTIPTTTVPEIPNFASLFGFERRVSSLEIELSELKQTNQFAEAVASIPGIVDNYLTSKMKDEVNVALQLKSNKLREEAQAENQDLLNSIDSNMKKIIKEQVKAQTSKIMSKVEKYVTETLGAEVLVRSTNQPPTSYAVASSLSELELKKILMYKMEEYNSIDRSDVQKNLYKALLEAYNSDKDHLSLYGEVVTLKRGRDDQDKDEEPSAGSNRGFPPKSSGKSVQKEEHDPRVGDLEEPFHQEFDTGNDDVSPVREATDVDERLWNPSGSRTPDREWNQTKTVDDRPPQ</sequence>
<protein>
    <submittedName>
        <fullName evidence="3">Uncharacterized protein</fullName>
    </submittedName>
</protein>
<feature type="compositionally biased region" description="Acidic residues" evidence="2">
    <location>
        <begin position="71"/>
        <end position="82"/>
    </location>
</feature>
<organism evidence="3 4">
    <name type="scientific">Tanacetum coccineum</name>
    <dbReference type="NCBI Taxonomy" id="301880"/>
    <lineage>
        <taxon>Eukaryota</taxon>
        <taxon>Viridiplantae</taxon>
        <taxon>Streptophyta</taxon>
        <taxon>Embryophyta</taxon>
        <taxon>Tracheophyta</taxon>
        <taxon>Spermatophyta</taxon>
        <taxon>Magnoliopsida</taxon>
        <taxon>eudicotyledons</taxon>
        <taxon>Gunneridae</taxon>
        <taxon>Pentapetalae</taxon>
        <taxon>asterids</taxon>
        <taxon>campanulids</taxon>
        <taxon>Asterales</taxon>
        <taxon>Asteraceae</taxon>
        <taxon>Asteroideae</taxon>
        <taxon>Anthemideae</taxon>
        <taxon>Anthemidinae</taxon>
        <taxon>Tanacetum</taxon>
    </lineage>
</organism>
<reference evidence="3" key="1">
    <citation type="journal article" date="2022" name="Int. J. Mol. Sci.">
        <title>Draft Genome of Tanacetum Coccineum: Genomic Comparison of Closely Related Tanacetum-Family Plants.</title>
        <authorList>
            <person name="Yamashiro T."/>
            <person name="Shiraishi A."/>
            <person name="Nakayama K."/>
            <person name="Satake H."/>
        </authorList>
    </citation>
    <scope>NUCLEOTIDE SEQUENCE</scope>
</reference>
<feature type="compositionally biased region" description="Basic and acidic residues" evidence="2">
    <location>
        <begin position="465"/>
        <end position="485"/>
    </location>
</feature>
<reference evidence="3" key="2">
    <citation type="submission" date="2022-01" db="EMBL/GenBank/DDBJ databases">
        <authorList>
            <person name="Yamashiro T."/>
            <person name="Shiraishi A."/>
            <person name="Satake H."/>
            <person name="Nakayama K."/>
        </authorList>
    </citation>
    <scope>NUCLEOTIDE SEQUENCE</scope>
</reference>
<feature type="region of interest" description="Disordered" evidence="2">
    <location>
        <begin position="437"/>
        <end position="530"/>
    </location>
</feature>
<comment type="caution">
    <text evidence="3">The sequence shown here is derived from an EMBL/GenBank/DDBJ whole genome shotgun (WGS) entry which is preliminary data.</text>
</comment>
<evidence type="ECO:0000313" key="3">
    <source>
        <dbReference type="EMBL" id="GJS66288.1"/>
    </source>
</evidence>
<feature type="compositionally biased region" description="Acidic residues" evidence="2">
    <location>
        <begin position="113"/>
        <end position="137"/>
    </location>
</feature>
<feature type="region of interest" description="Disordered" evidence="2">
    <location>
        <begin position="13"/>
        <end position="142"/>
    </location>
</feature>
<accession>A0ABQ4XMZ1</accession>
<feature type="compositionally biased region" description="Basic and acidic residues" evidence="2">
    <location>
        <begin position="493"/>
        <end position="505"/>
    </location>
</feature>
<feature type="compositionally biased region" description="Basic and acidic residues" evidence="2">
    <location>
        <begin position="45"/>
        <end position="65"/>
    </location>
</feature>
<gene>
    <name evidence="3" type="ORF">Tco_0680852</name>
</gene>
<dbReference type="EMBL" id="BQNB010009637">
    <property type="protein sequence ID" value="GJS66288.1"/>
    <property type="molecule type" value="Genomic_DNA"/>
</dbReference>
<keyword evidence="4" id="KW-1185">Reference proteome</keyword>
<proteinExistence type="predicted"/>
<feature type="coiled-coil region" evidence="1">
    <location>
        <begin position="258"/>
        <end position="336"/>
    </location>
</feature>
<feature type="compositionally biased region" description="Basic and acidic residues" evidence="2">
    <location>
        <begin position="513"/>
        <end position="530"/>
    </location>
</feature>
<evidence type="ECO:0000256" key="1">
    <source>
        <dbReference type="SAM" id="Coils"/>
    </source>
</evidence>
<evidence type="ECO:0000256" key="2">
    <source>
        <dbReference type="SAM" id="MobiDB-lite"/>
    </source>
</evidence>
<name>A0ABQ4XMZ1_9ASTR</name>
<dbReference type="Proteomes" id="UP001151760">
    <property type="component" value="Unassembled WGS sequence"/>
</dbReference>